<evidence type="ECO:0000313" key="2">
    <source>
        <dbReference type="EMBL" id="TCC98315.1"/>
    </source>
</evidence>
<dbReference type="Proteomes" id="UP000293347">
    <property type="component" value="Unassembled WGS sequence"/>
</dbReference>
<gene>
    <name evidence="2" type="ORF">EZ437_19125</name>
</gene>
<reference evidence="2 3" key="1">
    <citation type="submission" date="2019-02" db="EMBL/GenBank/DDBJ databases">
        <title>Pedobacter sp. RP-1-14 sp. nov., isolated from Arctic soil.</title>
        <authorList>
            <person name="Dahal R.H."/>
        </authorList>
    </citation>
    <scope>NUCLEOTIDE SEQUENCE [LARGE SCALE GENOMIC DNA]</scope>
    <source>
        <strain evidence="2 3">RP-1-14</strain>
    </source>
</reference>
<dbReference type="AlphaFoldDB" id="A0A4R0NDF7"/>
<feature type="signal peptide" evidence="1">
    <location>
        <begin position="1"/>
        <end position="21"/>
    </location>
</feature>
<feature type="chain" id="PRO_5020677378" evidence="1">
    <location>
        <begin position="22"/>
        <end position="317"/>
    </location>
</feature>
<evidence type="ECO:0000313" key="3">
    <source>
        <dbReference type="Proteomes" id="UP000293347"/>
    </source>
</evidence>
<keyword evidence="3" id="KW-1185">Reference proteome</keyword>
<dbReference type="OrthoDB" id="568723at2"/>
<sequence length="317" mass="34457">MKKIIPALALLCLFTTTKTSAQFGKLKDALNTGAASLINNKQLKLLQNNPITTNFDDCNKADIMPPSFGADSVKKQLCSIKSQYSAEEGFTLKPGFYTGTFKSFCLQAGTSGPDKGNGYLYAPLVGPKEKIANMLIANWEQHPEIEQRKVQLLLWAIVAKTNFSKLSPDLQLTAAKLLNKNDLSSLGSTMIDYLSGEAMSKLTANLPEPAKTIIEIENKIRGLMYQANASFDQIESLAMLGGIAPADPNFPGGVWGLHPDGYYVKYLPHSYSRTEVVIYVPQKAGTVKYLPVGDVAVPASRGCQRLGQSNLLVCEAE</sequence>
<protein>
    <submittedName>
        <fullName evidence="2">Uncharacterized protein</fullName>
    </submittedName>
</protein>
<proteinExistence type="predicted"/>
<dbReference type="EMBL" id="SJSL01000007">
    <property type="protein sequence ID" value="TCC98315.1"/>
    <property type="molecule type" value="Genomic_DNA"/>
</dbReference>
<name>A0A4R0NDF7_9SPHI</name>
<evidence type="ECO:0000256" key="1">
    <source>
        <dbReference type="SAM" id="SignalP"/>
    </source>
</evidence>
<comment type="caution">
    <text evidence="2">The sequence shown here is derived from an EMBL/GenBank/DDBJ whole genome shotgun (WGS) entry which is preliminary data.</text>
</comment>
<organism evidence="2 3">
    <name type="scientific">Pedobacter psychroterrae</name>
    <dbReference type="NCBI Taxonomy" id="2530453"/>
    <lineage>
        <taxon>Bacteria</taxon>
        <taxon>Pseudomonadati</taxon>
        <taxon>Bacteroidota</taxon>
        <taxon>Sphingobacteriia</taxon>
        <taxon>Sphingobacteriales</taxon>
        <taxon>Sphingobacteriaceae</taxon>
        <taxon>Pedobacter</taxon>
    </lineage>
</organism>
<keyword evidence="1" id="KW-0732">Signal</keyword>
<accession>A0A4R0NDF7</accession>